<reference evidence="1 2" key="1">
    <citation type="submission" date="2020-08" db="EMBL/GenBank/DDBJ databases">
        <authorList>
            <person name="Ren C."/>
            <person name="Gu Y."/>
            <person name="Xu Y."/>
        </authorList>
    </citation>
    <scope>NUCLEOTIDE SEQUENCE [LARGE SCALE GENOMIC DNA]</scope>
    <source>
        <strain evidence="1 2">LBM18003</strain>
    </source>
</reference>
<keyword evidence="2" id="KW-1185">Reference proteome</keyword>
<dbReference type="Gene3D" id="3.90.1690.10">
    <property type="entry name" value="phage-related protein like domain"/>
    <property type="match status" value="1"/>
</dbReference>
<organism evidence="1 2">
    <name type="scientific">Caproicibacterium amylolyticum</name>
    <dbReference type="NCBI Taxonomy" id="2766537"/>
    <lineage>
        <taxon>Bacteria</taxon>
        <taxon>Bacillati</taxon>
        <taxon>Bacillota</taxon>
        <taxon>Clostridia</taxon>
        <taxon>Eubacteriales</taxon>
        <taxon>Oscillospiraceae</taxon>
        <taxon>Caproicibacterium</taxon>
    </lineage>
</organism>
<dbReference type="RefSeq" id="WP_212508493.1">
    <property type="nucleotide sequence ID" value="NZ_CP060696.1"/>
</dbReference>
<dbReference type="Pfam" id="PF03864">
    <property type="entry name" value="Phage_cap_E"/>
    <property type="match status" value="1"/>
</dbReference>
<dbReference type="AlphaFoldDB" id="A0A7G9WL69"/>
<sequence>MFTANAVANDWATAYSNEIPYLGSAFFAPRKKTGLTVSWLKGTKGLPVAINLSSFDAKPTFRDRAGVSRSETELAFFRESMIVKEKDIQDLMEVQNRDANDPFVQDVLNRIFDDAGTLRDGAMVVPEIMAFSLLAPVDGSPIINLTGKDGASYTMNYDANGTWKAKHYTALTGTNLWSDTANSKPLSDIRTIKRNALKENGTVLSTAIMSQATFDNLLENAQIKSAILAQNATANIFMDDNLLAQFLRIKCGIDIIVYDKMYKGIDGTAHPFMPDGYVTFLPAGGSVGTMWYGMTPEERSARQAGNQLAIFNTGITITVSTTKEAPYQTITTASEILAPSYERMDEVYVAKVA</sequence>
<name>A0A7G9WL69_9FIRM</name>
<evidence type="ECO:0000313" key="1">
    <source>
        <dbReference type="EMBL" id="QNO19431.1"/>
    </source>
</evidence>
<proteinExistence type="predicted"/>
<dbReference type="InterPro" id="IPR053738">
    <property type="entry name" value="Lambda_capsid_assembly"/>
</dbReference>
<dbReference type="EMBL" id="CP060696">
    <property type="protein sequence ID" value="QNO19431.1"/>
    <property type="molecule type" value="Genomic_DNA"/>
</dbReference>
<protein>
    <submittedName>
        <fullName evidence="1">Major capsid protein</fullName>
    </submittedName>
</protein>
<dbReference type="Proteomes" id="UP000516046">
    <property type="component" value="Chromosome"/>
</dbReference>
<dbReference type="KEGG" id="caml:H6X83_05110"/>
<gene>
    <name evidence="1" type="ORF">H6X83_05110</name>
</gene>
<evidence type="ECO:0000313" key="2">
    <source>
        <dbReference type="Proteomes" id="UP000516046"/>
    </source>
</evidence>
<accession>A0A7G9WL69</accession>
<dbReference type="InterPro" id="IPR005564">
    <property type="entry name" value="Major_capsid_GpE"/>
</dbReference>